<feature type="signal peptide" evidence="3">
    <location>
        <begin position="1"/>
        <end position="25"/>
    </location>
</feature>
<evidence type="ECO:0008006" key="6">
    <source>
        <dbReference type="Google" id="ProtNLM"/>
    </source>
</evidence>
<keyword evidence="5" id="KW-1185">Reference proteome</keyword>
<proteinExistence type="predicted"/>
<evidence type="ECO:0000313" key="4">
    <source>
        <dbReference type="EMBL" id="GAA3280029.1"/>
    </source>
</evidence>
<dbReference type="RefSeq" id="WP_344717568.1">
    <property type="nucleotide sequence ID" value="NZ_BAAAYG010000002.1"/>
</dbReference>
<feature type="region of interest" description="Disordered" evidence="2">
    <location>
        <begin position="22"/>
        <end position="52"/>
    </location>
</feature>
<protein>
    <recommendedName>
        <fullName evidence="6">DUF4352 domain-containing protein</fullName>
    </recommendedName>
</protein>
<sequence>MGKGTLASAGMVALLALAGCSSTDAAPEEAEQDAEAVEAKEIEESGLSDESVEELIKRENEAAEKWMTSPVDSEDEVDAEAKMQEVYDELETRYPDVSGLEEDGVVPDDLPEELEGLWAVQELRAQEAAAEDPITGDREFTGRTEEDVDAEFGEAVDVDQGPFTNEGDYMGTLTLNGVERGFTDAECAEWDYTTQNGEFVALDITINADEEAGEEFSVTESDFYVVDEKDTMLRDELHSYEAWACADDVGALQAAQPGTNTSGLVMLDFPEGLSGTLVYSGGVHEVRWEL</sequence>
<comment type="caution">
    <text evidence="4">The sequence shown here is derived from an EMBL/GenBank/DDBJ whole genome shotgun (WGS) entry which is preliminary data.</text>
</comment>
<organism evidence="4 5">
    <name type="scientific">Nesterenkonia halobia</name>
    <dbReference type="NCBI Taxonomy" id="37922"/>
    <lineage>
        <taxon>Bacteria</taxon>
        <taxon>Bacillati</taxon>
        <taxon>Actinomycetota</taxon>
        <taxon>Actinomycetes</taxon>
        <taxon>Micrococcales</taxon>
        <taxon>Micrococcaceae</taxon>
        <taxon>Nesterenkonia</taxon>
    </lineage>
</organism>
<name>A0ABP6RC31_9MICC</name>
<keyword evidence="1 3" id="KW-0732">Signal</keyword>
<dbReference type="EMBL" id="BAAAYG010000002">
    <property type="protein sequence ID" value="GAA3280029.1"/>
    <property type="molecule type" value="Genomic_DNA"/>
</dbReference>
<feature type="chain" id="PRO_5046499397" description="DUF4352 domain-containing protein" evidence="3">
    <location>
        <begin position="26"/>
        <end position="290"/>
    </location>
</feature>
<accession>A0ABP6RC31</accession>
<dbReference type="PROSITE" id="PS51257">
    <property type="entry name" value="PROKAR_LIPOPROTEIN"/>
    <property type="match status" value="1"/>
</dbReference>
<reference evidence="5" key="1">
    <citation type="journal article" date="2019" name="Int. J. Syst. Evol. Microbiol.">
        <title>The Global Catalogue of Microorganisms (GCM) 10K type strain sequencing project: providing services to taxonomists for standard genome sequencing and annotation.</title>
        <authorList>
            <consortium name="The Broad Institute Genomics Platform"/>
            <consortium name="The Broad Institute Genome Sequencing Center for Infectious Disease"/>
            <person name="Wu L."/>
            <person name="Ma J."/>
        </authorList>
    </citation>
    <scope>NUCLEOTIDE SEQUENCE [LARGE SCALE GENOMIC DNA]</scope>
    <source>
        <strain evidence="5">JCM 11483</strain>
    </source>
</reference>
<dbReference type="Proteomes" id="UP001501736">
    <property type="component" value="Unassembled WGS sequence"/>
</dbReference>
<evidence type="ECO:0000256" key="2">
    <source>
        <dbReference type="SAM" id="MobiDB-lite"/>
    </source>
</evidence>
<evidence type="ECO:0000256" key="3">
    <source>
        <dbReference type="SAM" id="SignalP"/>
    </source>
</evidence>
<gene>
    <name evidence="4" type="ORF">GCM10020260_03780</name>
</gene>
<evidence type="ECO:0000256" key="1">
    <source>
        <dbReference type="ARBA" id="ARBA00022729"/>
    </source>
</evidence>
<evidence type="ECO:0000313" key="5">
    <source>
        <dbReference type="Proteomes" id="UP001501736"/>
    </source>
</evidence>
<dbReference type="Gene3D" id="2.60.40.1240">
    <property type="match status" value="1"/>
</dbReference>
<feature type="compositionally biased region" description="Acidic residues" evidence="2">
    <location>
        <begin position="26"/>
        <end position="36"/>
    </location>
</feature>
<dbReference type="InterPro" id="IPR029050">
    <property type="entry name" value="Immunoprotect_excell_Ig-like"/>
</dbReference>